<feature type="compositionally biased region" description="Polar residues" evidence="6">
    <location>
        <begin position="572"/>
        <end position="613"/>
    </location>
</feature>
<proteinExistence type="predicted"/>
<evidence type="ECO:0000259" key="8">
    <source>
        <dbReference type="PROSITE" id="PS50157"/>
    </source>
</evidence>
<organism evidence="9 10">
    <name type="scientific">Trichosporon asahii var. asahii (strain ATCC 90039 / CBS 2479 / JCM 2466 / KCTC 7840 / NBRC 103889/ NCYC 2677 / UAMH 7654)</name>
    <name type="common">Yeast</name>
    <dbReference type="NCBI Taxonomy" id="1186058"/>
    <lineage>
        <taxon>Eukaryota</taxon>
        <taxon>Fungi</taxon>
        <taxon>Dikarya</taxon>
        <taxon>Basidiomycota</taxon>
        <taxon>Agaricomycotina</taxon>
        <taxon>Tremellomycetes</taxon>
        <taxon>Trichosporonales</taxon>
        <taxon>Trichosporonaceae</taxon>
        <taxon>Trichosporon</taxon>
    </lineage>
</organism>
<dbReference type="EMBL" id="ALBS01000321">
    <property type="protein sequence ID" value="EJT45813.1"/>
    <property type="molecule type" value="Genomic_DNA"/>
</dbReference>
<dbReference type="FunFam" id="3.30.160.60:FF:001297">
    <property type="entry name" value="Zinc finger and SCAN domain-containing protein 2"/>
    <property type="match status" value="1"/>
</dbReference>
<evidence type="ECO:0000313" key="9">
    <source>
        <dbReference type="EMBL" id="EJT45813.1"/>
    </source>
</evidence>
<evidence type="ECO:0000256" key="3">
    <source>
        <dbReference type="ARBA" id="ARBA00022771"/>
    </source>
</evidence>
<feature type="compositionally biased region" description="Low complexity" evidence="6">
    <location>
        <begin position="116"/>
        <end position="135"/>
    </location>
</feature>
<feature type="compositionally biased region" description="Pro residues" evidence="6">
    <location>
        <begin position="400"/>
        <end position="411"/>
    </location>
</feature>
<dbReference type="InterPro" id="IPR036236">
    <property type="entry name" value="Znf_C2H2_sf"/>
</dbReference>
<accession>J5Q6Z3</accession>
<dbReference type="FunFam" id="3.30.160.60:FF:000110">
    <property type="entry name" value="Zinc finger protein-like"/>
    <property type="match status" value="1"/>
</dbReference>
<dbReference type="GO" id="GO:0005634">
    <property type="term" value="C:nucleus"/>
    <property type="evidence" value="ECO:0007669"/>
    <property type="project" value="TreeGrafter"/>
</dbReference>
<feature type="compositionally biased region" description="Polar residues" evidence="6">
    <location>
        <begin position="206"/>
        <end position="223"/>
    </location>
</feature>
<dbReference type="SUPFAM" id="SSF57667">
    <property type="entry name" value="beta-beta-alpha zinc fingers"/>
    <property type="match status" value="1"/>
</dbReference>
<name>J5Q6Z3_TRIAS</name>
<dbReference type="RefSeq" id="XP_014176410.1">
    <property type="nucleotide sequence ID" value="XM_014320935.1"/>
</dbReference>
<keyword evidence="1" id="KW-0479">Metal-binding</keyword>
<evidence type="ECO:0000256" key="7">
    <source>
        <dbReference type="SAM" id="SignalP"/>
    </source>
</evidence>
<sequence>MHTHSALVIGSRLITALVRVVRLAGHAHKPLWPVHKPPDTRSLLKSRLAPFPGASSLSSSSFLFPPHPRLSHLRKRRSLQTWRSSQLPLQHRALHLLPTWGQYPSQPYTLPPGSPPSSSSPFAFNSPSVSNPNSSRTATNMPSEQVPATADYYQRPAAPGAAPNGAASYPNYAGSHPMAYRSNSETNRAPPPAPLTRVPTYAMMQQQPNSVGQPSPTATSPYYQASPRGPGGAYAANSPRTPAYSQGGYYSPGYSQAPQALDMPRSLSYPNYTSNPYTSYLPSISTPTLLAPGEQLPPLARQHSTNSINTLGQPMYGGQYGSRLPLQDRPFKCDQCIQSFNRNHDLKRHKRIHLAVKPFQCEKCGKSFSRKDALRRHWMVRGCRGEEGATAPITPAYPLNNPPPALSPSTPPATSDKSTPAGAKQAPSSSLYGSNTMSFSHPSAPPPLTSLPARQSSDQPSQIILTPNDMAAQQRSASDSSANGESVVIDPALSMESGAFGGSASAGPEGDKSYFELMRKQNSMGGAVPDSAVSSTFSRYGASPKDESAPARHHPYRRTGGPLPSPSMHSPLAQSFAHQQQSNPNLLAPINSTSMSKQSSADSADPQWGSQRW</sequence>
<dbReference type="InterPro" id="IPR013087">
    <property type="entry name" value="Znf_C2H2_type"/>
</dbReference>
<dbReference type="PROSITE" id="PS50157">
    <property type="entry name" value="ZINC_FINGER_C2H2_2"/>
    <property type="match status" value="2"/>
</dbReference>
<dbReference type="OrthoDB" id="8922241at2759"/>
<evidence type="ECO:0000256" key="1">
    <source>
        <dbReference type="ARBA" id="ARBA00022723"/>
    </source>
</evidence>
<keyword evidence="2" id="KW-0677">Repeat</keyword>
<feature type="compositionally biased region" description="Polar residues" evidence="6">
    <location>
        <begin position="426"/>
        <end position="441"/>
    </location>
</feature>
<gene>
    <name evidence="9" type="ORF">A1Q1_05726</name>
</gene>
<dbReference type="GeneID" id="25989238"/>
<feature type="signal peptide" evidence="7">
    <location>
        <begin position="1"/>
        <end position="16"/>
    </location>
</feature>
<dbReference type="GO" id="GO:0000981">
    <property type="term" value="F:DNA-binding transcription factor activity, RNA polymerase II-specific"/>
    <property type="evidence" value="ECO:0007669"/>
    <property type="project" value="TreeGrafter"/>
</dbReference>
<dbReference type="SMART" id="SM00355">
    <property type="entry name" value="ZnF_C2H2"/>
    <property type="match status" value="2"/>
</dbReference>
<keyword evidence="3 5" id="KW-0863">Zinc-finger</keyword>
<keyword evidence="4" id="KW-0862">Zinc</keyword>
<feature type="region of interest" description="Disordered" evidence="6">
    <location>
        <begin position="524"/>
        <end position="613"/>
    </location>
</feature>
<protein>
    <recommendedName>
        <fullName evidence="8">C2H2-type domain-containing protein</fullName>
    </recommendedName>
</protein>
<feature type="domain" description="C2H2-type" evidence="8">
    <location>
        <begin position="359"/>
        <end position="377"/>
    </location>
</feature>
<feature type="region of interest" description="Disordered" evidence="6">
    <location>
        <begin position="394"/>
        <end position="458"/>
    </location>
</feature>
<dbReference type="Proteomes" id="UP000002748">
    <property type="component" value="Unassembled WGS sequence"/>
</dbReference>
<dbReference type="PROSITE" id="PS00028">
    <property type="entry name" value="ZINC_FINGER_C2H2_1"/>
    <property type="match status" value="1"/>
</dbReference>
<evidence type="ECO:0000256" key="6">
    <source>
        <dbReference type="SAM" id="MobiDB-lite"/>
    </source>
</evidence>
<feature type="region of interest" description="Disordered" evidence="6">
    <location>
        <begin position="107"/>
        <end position="144"/>
    </location>
</feature>
<feature type="domain" description="C2H2-type" evidence="8">
    <location>
        <begin position="331"/>
        <end position="358"/>
    </location>
</feature>
<dbReference type="AlphaFoldDB" id="J5Q6Z3"/>
<dbReference type="GO" id="GO:0008270">
    <property type="term" value="F:zinc ion binding"/>
    <property type="evidence" value="ECO:0007669"/>
    <property type="project" value="UniProtKB-KW"/>
</dbReference>
<feature type="chain" id="PRO_5003785257" description="C2H2-type domain-containing protein" evidence="7">
    <location>
        <begin position="17"/>
        <end position="613"/>
    </location>
</feature>
<evidence type="ECO:0000256" key="2">
    <source>
        <dbReference type="ARBA" id="ARBA00022737"/>
    </source>
</evidence>
<dbReference type="PANTHER" id="PTHR24408">
    <property type="entry name" value="ZINC FINGER PROTEIN"/>
    <property type="match status" value="1"/>
</dbReference>
<feature type="region of interest" description="Disordered" evidence="6">
    <location>
        <begin position="206"/>
        <end position="240"/>
    </location>
</feature>
<dbReference type="Pfam" id="PF00096">
    <property type="entry name" value="zf-C2H2"/>
    <property type="match status" value="2"/>
</dbReference>
<evidence type="ECO:0000256" key="5">
    <source>
        <dbReference type="PROSITE-ProRule" id="PRU00042"/>
    </source>
</evidence>
<dbReference type="Gene3D" id="3.30.160.60">
    <property type="entry name" value="Classic Zinc Finger"/>
    <property type="match status" value="2"/>
</dbReference>
<dbReference type="HOGENOM" id="CLU_450552_0_0_1"/>
<reference evidence="9 10" key="1">
    <citation type="journal article" date="2012" name="Eukaryot. Cell">
        <title>Draft genome sequence of CBS 2479, the standard type strain of Trichosporon asahii.</title>
        <authorList>
            <person name="Yang R.Y."/>
            <person name="Li H.T."/>
            <person name="Zhu H."/>
            <person name="Zhou G.P."/>
            <person name="Wang M."/>
            <person name="Wang L."/>
        </authorList>
    </citation>
    <scope>NUCLEOTIDE SEQUENCE [LARGE SCALE GENOMIC DNA]</scope>
    <source>
        <strain evidence="10">ATCC 90039 / CBS 2479 / JCM 2466 / KCTC 7840 / NCYC 2677 / UAMH 7654</strain>
    </source>
</reference>
<evidence type="ECO:0000313" key="10">
    <source>
        <dbReference type="Proteomes" id="UP000002748"/>
    </source>
</evidence>
<dbReference type="PANTHER" id="PTHR24408:SF58">
    <property type="entry name" value="TRANSCRIPTION FACTOR (TFIIIA), PUTATIVE (AFU_ORTHOLOGUE AFUA_1G05150)-RELATED"/>
    <property type="match status" value="1"/>
</dbReference>
<evidence type="ECO:0000256" key="4">
    <source>
        <dbReference type="ARBA" id="ARBA00022833"/>
    </source>
</evidence>
<dbReference type="KEGG" id="tasa:A1Q1_05726"/>
<comment type="caution">
    <text evidence="9">The sequence shown here is derived from an EMBL/GenBank/DDBJ whole genome shotgun (WGS) entry which is preliminary data.</text>
</comment>
<dbReference type="GO" id="GO:0043565">
    <property type="term" value="F:sequence-specific DNA binding"/>
    <property type="evidence" value="ECO:0007669"/>
    <property type="project" value="TreeGrafter"/>
</dbReference>
<keyword evidence="7" id="KW-0732">Signal</keyword>
<dbReference type="VEuPathDB" id="FungiDB:A1Q1_05726"/>